<gene>
    <name evidence="1" type="ORF">S12H4_57159</name>
</gene>
<protein>
    <submittedName>
        <fullName evidence="1">Uncharacterized protein</fullName>
    </submittedName>
</protein>
<dbReference type="EMBL" id="BARW01036916">
    <property type="protein sequence ID" value="GAJ21465.1"/>
    <property type="molecule type" value="Genomic_DNA"/>
</dbReference>
<sequence length="75" mass="8743">MISVTIRITYNQLEELIEMAKGKSGKLCNTCGNYLGRLNCRILGKIKNPDTVIHCSWWKKKEEEVKTIRGYRKIK</sequence>
<accession>X1W175</accession>
<proteinExistence type="predicted"/>
<reference evidence="1" key="1">
    <citation type="journal article" date="2014" name="Front. Microbiol.">
        <title>High frequency of phylogenetically diverse reductive dehalogenase-homologous genes in deep subseafloor sedimentary metagenomes.</title>
        <authorList>
            <person name="Kawai M."/>
            <person name="Futagami T."/>
            <person name="Toyoda A."/>
            <person name="Takaki Y."/>
            <person name="Nishi S."/>
            <person name="Hori S."/>
            <person name="Arai W."/>
            <person name="Tsubouchi T."/>
            <person name="Morono Y."/>
            <person name="Uchiyama I."/>
            <person name="Ito T."/>
            <person name="Fujiyama A."/>
            <person name="Inagaki F."/>
            <person name="Takami H."/>
        </authorList>
    </citation>
    <scope>NUCLEOTIDE SEQUENCE</scope>
    <source>
        <strain evidence="1">Expedition CK06-06</strain>
    </source>
</reference>
<comment type="caution">
    <text evidence="1">The sequence shown here is derived from an EMBL/GenBank/DDBJ whole genome shotgun (WGS) entry which is preliminary data.</text>
</comment>
<evidence type="ECO:0000313" key="1">
    <source>
        <dbReference type="EMBL" id="GAJ21465.1"/>
    </source>
</evidence>
<organism evidence="1">
    <name type="scientific">marine sediment metagenome</name>
    <dbReference type="NCBI Taxonomy" id="412755"/>
    <lineage>
        <taxon>unclassified sequences</taxon>
        <taxon>metagenomes</taxon>
        <taxon>ecological metagenomes</taxon>
    </lineage>
</organism>
<name>X1W175_9ZZZZ</name>
<dbReference type="AlphaFoldDB" id="X1W175"/>